<dbReference type="EMBL" id="JABWDY010005647">
    <property type="protein sequence ID" value="KAF5204263.1"/>
    <property type="molecule type" value="Genomic_DNA"/>
</dbReference>
<dbReference type="OrthoDB" id="1707487at2759"/>
<sequence length="148" mass="17158">MPLPNGIEYMNKVKQAKHFSIKIEKLNFFCFSCGKLGDEKKSCSERFRFNLRENNLARRRYSTALKGLPPESRLHNFIWFVQNQFTENDDPETYGNDPMNPMQVDDLPVVNLMANLTDDALPPRKDSNSNSTMKDKLLQMGPTLDMQH</sequence>
<organism evidence="2 3">
    <name type="scientific">Thalictrum thalictroides</name>
    <name type="common">Rue-anemone</name>
    <name type="synonym">Anemone thalictroides</name>
    <dbReference type="NCBI Taxonomy" id="46969"/>
    <lineage>
        <taxon>Eukaryota</taxon>
        <taxon>Viridiplantae</taxon>
        <taxon>Streptophyta</taxon>
        <taxon>Embryophyta</taxon>
        <taxon>Tracheophyta</taxon>
        <taxon>Spermatophyta</taxon>
        <taxon>Magnoliopsida</taxon>
        <taxon>Ranunculales</taxon>
        <taxon>Ranunculaceae</taxon>
        <taxon>Thalictroideae</taxon>
        <taxon>Thalictrum</taxon>
    </lineage>
</organism>
<reference evidence="2 3" key="1">
    <citation type="submission" date="2020-06" db="EMBL/GenBank/DDBJ databases">
        <title>Transcriptomic and genomic resources for Thalictrum thalictroides and T. hernandezii: Facilitating candidate gene discovery in an emerging model plant lineage.</title>
        <authorList>
            <person name="Arias T."/>
            <person name="Riano-Pachon D.M."/>
            <person name="Di Stilio V.S."/>
        </authorList>
    </citation>
    <scope>NUCLEOTIDE SEQUENCE [LARGE SCALE GENOMIC DNA]</scope>
    <source>
        <strain evidence="3">cv. WT478/WT964</strain>
        <tissue evidence="2">Leaves</tissue>
    </source>
</reference>
<protein>
    <submittedName>
        <fullName evidence="2">Uncharacterized protein</fullName>
    </submittedName>
</protein>
<evidence type="ECO:0000256" key="1">
    <source>
        <dbReference type="SAM" id="MobiDB-lite"/>
    </source>
</evidence>
<gene>
    <name evidence="2" type="ORF">FRX31_006150</name>
</gene>
<dbReference type="AlphaFoldDB" id="A0A7J6X4E4"/>
<feature type="region of interest" description="Disordered" evidence="1">
    <location>
        <begin position="118"/>
        <end position="148"/>
    </location>
</feature>
<feature type="compositionally biased region" description="Basic and acidic residues" evidence="1">
    <location>
        <begin position="121"/>
        <end position="137"/>
    </location>
</feature>
<comment type="caution">
    <text evidence="2">The sequence shown here is derived from an EMBL/GenBank/DDBJ whole genome shotgun (WGS) entry which is preliminary data.</text>
</comment>
<evidence type="ECO:0000313" key="3">
    <source>
        <dbReference type="Proteomes" id="UP000554482"/>
    </source>
</evidence>
<evidence type="ECO:0000313" key="2">
    <source>
        <dbReference type="EMBL" id="KAF5204263.1"/>
    </source>
</evidence>
<dbReference type="Proteomes" id="UP000554482">
    <property type="component" value="Unassembled WGS sequence"/>
</dbReference>
<name>A0A7J6X4E4_THATH</name>
<accession>A0A7J6X4E4</accession>
<proteinExistence type="predicted"/>
<keyword evidence="3" id="KW-1185">Reference proteome</keyword>